<name>A0ABN9LC49_9NEOB</name>
<dbReference type="InterPro" id="IPR026960">
    <property type="entry name" value="RVT-Znf"/>
</dbReference>
<protein>
    <recommendedName>
        <fullName evidence="1">Reverse transcriptase zinc-binding domain-containing protein</fullName>
    </recommendedName>
</protein>
<evidence type="ECO:0000259" key="1">
    <source>
        <dbReference type="Pfam" id="PF13966"/>
    </source>
</evidence>
<evidence type="ECO:0000313" key="3">
    <source>
        <dbReference type="Proteomes" id="UP001176940"/>
    </source>
</evidence>
<dbReference type="Pfam" id="PF13966">
    <property type="entry name" value="zf-RVT"/>
    <property type="match status" value="1"/>
</dbReference>
<accession>A0ABN9LC49</accession>
<evidence type="ECO:0000313" key="2">
    <source>
        <dbReference type="EMBL" id="CAJ0934779.1"/>
    </source>
</evidence>
<proteinExistence type="predicted"/>
<comment type="caution">
    <text evidence="2">The sequence shown here is derived from an EMBL/GenBank/DDBJ whole genome shotgun (WGS) entry which is preliminary data.</text>
</comment>
<feature type="domain" description="Reverse transcriptase zinc-binding" evidence="1">
    <location>
        <begin position="23"/>
        <end position="91"/>
    </location>
</feature>
<keyword evidence="3" id="KW-1185">Reference proteome</keyword>
<dbReference type="Proteomes" id="UP001176940">
    <property type="component" value="Unassembled WGS sequence"/>
</dbReference>
<gene>
    <name evidence="2" type="ORF">RIMI_LOCUS6064907</name>
</gene>
<sequence length="406" mass="47548">MVHLRREEGVSPVSNFSWSRSKRVWRNVFGKFLANIHKDIAWMAAHQCLPTRDFQHRRGLVARAKCPRDSCREDETVLHLFWNCCFAQELWGRLGILLKWVCGLKDFSYEYVLYGLFNCPTTHQFKVCWCIINCAKNAIWKARNILLFNRDFISVNDCIKLAFSEMFIYFLKDVKDVGKKEANRRWELEMELALSTPRIDPLLQSLREQCTPSLIRIYRQSIAMNFVKNTIRLTVDPSNGAKNNVVFIIRDLIEEKAGAKRTEIFSCNEFPRQGNYDVTFVDQNVCLNVFEWLRAMLRILFWKELAGYHCLGYKKKRQSVLKDSVAEIAGKRGMLLTNVLRLKPVMSVGVVHICTRTVPIVHPDGPTKSKWRKSWPGGERARIVKEVARRFEREEEERREAECECE</sequence>
<dbReference type="EMBL" id="CAUEEQ010010748">
    <property type="protein sequence ID" value="CAJ0934779.1"/>
    <property type="molecule type" value="Genomic_DNA"/>
</dbReference>
<organism evidence="2 3">
    <name type="scientific">Ranitomeya imitator</name>
    <name type="common">mimic poison frog</name>
    <dbReference type="NCBI Taxonomy" id="111125"/>
    <lineage>
        <taxon>Eukaryota</taxon>
        <taxon>Metazoa</taxon>
        <taxon>Chordata</taxon>
        <taxon>Craniata</taxon>
        <taxon>Vertebrata</taxon>
        <taxon>Euteleostomi</taxon>
        <taxon>Amphibia</taxon>
        <taxon>Batrachia</taxon>
        <taxon>Anura</taxon>
        <taxon>Neobatrachia</taxon>
        <taxon>Hyloidea</taxon>
        <taxon>Dendrobatidae</taxon>
        <taxon>Dendrobatinae</taxon>
        <taxon>Ranitomeya</taxon>
    </lineage>
</organism>
<reference evidence="2" key="1">
    <citation type="submission" date="2023-07" db="EMBL/GenBank/DDBJ databases">
        <authorList>
            <person name="Stuckert A."/>
        </authorList>
    </citation>
    <scope>NUCLEOTIDE SEQUENCE</scope>
</reference>